<accession>A0A9P9ETD2</accession>
<gene>
    <name evidence="1" type="ORF">EDB81DRAFT_843180</name>
</gene>
<protein>
    <recommendedName>
        <fullName evidence="3">Heterokaryon incompatibility domain-containing protein</fullName>
    </recommendedName>
</protein>
<evidence type="ECO:0000313" key="2">
    <source>
        <dbReference type="Proteomes" id="UP000738349"/>
    </source>
</evidence>
<evidence type="ECO:0008006" key="3">
    <source>
        <dbReference type="Google" id="ProtNLM"/>
    </source>
</evidence>
<evidence type="ECO:0000313" key="1">
    <source>
        <dbReference type="EMBL" id="KAH7144080.1"/>
    </source>
</evidence>
<organism evidence="1 2">
    <name type="scientific">Dactylonectria macrodidyma</name>
    <dbReference type="NCBI Taxonomy" id="307937"/>
    <lineage>
        <taxon>Eukaryota</taxon>
        <taxon>Fungi</taxon>
        <taxon>Dikarya</taxon>
        <taxon>Ascomycota</taxon>
        <taxon>Pezizomycotina</taxon>
        <taxon>Sordariomycetes</taxon>
        <taxon>Hypocreomycetidae</taxon>
        <taxon>Hypocreales</taxon>
        <taxon>Nectriaceae</taxon>
        <taxon>Dactylonectria</taxon>
    </lineage>
</organism>
<dbReference type="PANTHER" id="PTHR24148:SF64">
    <property type="entry name" value="HETEROKARYON INCOMPATIBILITY DOMAIN-CONTAINING PROTEIN"/>
    <property type="match status" value="1"/>
</dbReference>
<dbReference type="Pfam" id="PF26639">
    <property type="entry name" value="Het-6_barrel"/>
    <property type="match status" value="1"/>
</dbReference>
<keyword evidence="2" id="KW-1185">Reference proteome</keyword>
<comment type="caution">
    <text evidence="1">The sequence shown here is derived from an EMBL/GenBank/DDBJ whole genome shotgun (WGS) entry which is preliminary data.</text>
</comment>
<dbReference type="InterPro" id="IPR052895">
    <property type="entry name" value="HetReg/Transcr_Mod"/>
</dbReference>
<dbReference type="Proteomes" id="UP000738349">
    <property type="component" value="Unassembled WGS sequence"/>
</dbReference>
<sequence>MADYDYSPLEPSQIRLIKIDINDGDETHASIEQADLDPEDPITYSTLSYVWGDASQIIQLPCDGKVTNITTTLHEALWQVAKFNPHKLLWRSEQYPDDWEGLEKYEEISAEESTNLGISFDDEESWDAFADFFDRPWFQHIWIVQEILPARKAIMICGSHSLEWKVLQAAARWYHYKAAAVASRHQRDVNIVDLTIAMNWPLRRLLEQFRPRLETEAKDKVYALLGVSDMGELREMFDSVTKAMISKDGIYEDDLDIVMTARRHNDEPRRPTWVPDWRMENGSGCKCGVGQPLPTNETIQHSHLTPMLIENGLAEFHDACVSTFFSYPTGEDLEVAFALTVMAGELPNDITKSGMSLEAYTNNYLDCVRVLVLPLDTEEQRQARLKEAQPLLRLGFRNDWAQKFLTAYYKRRFYMTDTQYMGLGNHNMMEGNLIVVLQGSVSTPRVEKMTTNKCVHSEAYCHGMMGGEALNDLERMEGRVVSGSQRFILH</sequence>
<proteinExistence type="predicted"/>
<reference evidence="1" key="1">
    <citation type="journal article" date="2021" name="Nat. Commun.">
        <title>Genetic determinants of endophytism in the Arabidopsis root mycobiome.</title>
        <authorList>
            <person name="Mesny F."/>
            <person name="Miyauchi S."/>
            <person name="Thiergart T."/>
            <person name="Pickel B."/>
            <person name="Atanasova L."/>
            <person name="Karlsson M."/>
            <person name="Huettel B."/>
            <person name="Barry K.W."/>
            <person name="Haridas S."/>
            <person name="Chen C."/>
            <person name="Bauer D."/>
            <person name="Andreopoulos W."/>
            <person name="Pangilinan J."/>
            <person name="LaButti K."/>
            <person name="Riley R."/>
            <person name="Lipzen A."/>
            <person name="Clum A."/>
            <person name="Drula E."/>
            <person name="Henrissat B."/>
            <person name="Kohler A."/>
            <person name="Grigoriev I.V."/>
            <person name="Martin F.M."/>
            <person name="Hacquard S."/>
        </authorList>
    </citation>
    <scope>NUCLEOTIDE SEQUENCE</scope>
    <source>
        <strain evidence="1">MPI-CAGE-AT-0147</strain>
    </source>
</reference>
<dbReference type="OrthoDB" id="3553147at2759"/>
<name>A0A9P9ETD2_9HYPO</name>
<dbReference type="PANTHER" id="PTHR24148">
    <property type="entry name" value="ANKYRIN REPEAT DOMAIN-CONTAINING PROTEIN 39 HOMOLOG-RELATED"/>
    <property type="match status" value="1"/>
</dbReference>
<dbReference type="AlphaFoldDB" id="A0A9P9ETD2"/>
<dbReference type="EMBL" id="JAGMUV010000009">
    <property type="protein sequence ID" value="KAH7144080.1"/>
    <property type="molecule type" value="Genomic_DNA"/>
</dbReference>